<protein>
    <recommendedName>
        <fullName evidence="2">RNA polymerase sigma-70 region 4 domain-containing protein</fullName>
    </recommendedName>
</protein>
<reference evidence="1" key="1">
    <citation type="journal article" date="2014" name="Front. Microbiol.">
        <title>High frequency of phylogenetically diverse reductive dehalogenase-homologous genes in deep subseafloor sedimentary metagenomes.</title>
        <authorList>
            <person name="Kawai M."/>
            <person name="Futagami T."/>
            <person name="Toyoda A."/>
            <person name="Takaki Y."/>
            <person name="Nishi S."/>
            <person name="Hori S."/>
            <person name="Arai W."/>
            <person name="Tsubouchi T."/>
            <person name="Morono Y."/>
            <person name="Uchiyama I."/>
            <person name="Ito T."/>
            <person name="Fujiyama A."/>
            <person name="Inagaki F."/>
            <person name="Takami H."/>
        </authorList>
    </citation>
    <scope>NUCLEOTIDE SEQUENCE</scope>
    <source>
        <strain evidence="1">Expedition CK06-06</strain>
    </source>
</reference>
<name>X0V605_9ZZZZ</name>
<gene>
    <name evidence="1" type="ORF">S01H1_37718</name>
</gene>
<dbReference type="SUPFAM" id="SSF88659">
    <property type="entry name" value="Sigma3 and sigma4 domains of RNA polymerase sigma factors"/>
    <property type="match status" value="1"/>
</dbReference>
<sequence length="64" mass="7326">ILNSLEVFKRNGLLKPKEVEICLDKFAKGMTNEELAERHFYSVSEIKRKVGDALDKILDKVCSD</sequence>
<accession>X0V605</accession>
<organism evidence="1">
    <name type="scientific">marine sediment metagenome</name>
    <dbReference type="NCBI Taxonomy" id="412755"/>
    <lineage>
        <taxon>unclassified sequences</taxon>
        <taxon>metagenomes</taxon>
        <taxon>ecological metagenomes</taxon>
    </lineage>
</organism>
<dbReference type="InterPro" id="IPR013324">
    <property type="entry name" value="RNA_pol_sigma_r3/r4-like"/>
</dbReference>
<feature type="non-terminal residue" evidence="1">
    <location>
        <position position="1"/>
    </location>
</feature>
<dbReference type="AlphaFoldDB" id="X0V605"/>
<comment type="caution">
    <text evidence="1">The sequence shown here is derived from an EMBL/GenBank/DDBJ whole genome shotgun (WGS) entry which is preliminary data.</text>
</comment>
<dbReference type="EMBL" id="BARS01023696">
    <property type="protein sequence ID" value="GAG13510.1"/>
    <property type="molecule type" value="Genomic_DNA"/>
</dbReference>
<evidence type="ECO:0000313" key="1">
    <source>
        <dbReference type="EMBL" id="GAG13510.1"/>
    </source>
</evidence>
<proteinExistence type="predicted"/>
<evidence type="ECO:0008006" key="2">
    <source>
        <dbReference type="Google" id="ProtNLM"/>
    </source>
</evidence>